<keyword evidence="2" id="KW-1185">Reference proteome</keyword>
<protein>
    <submittedName>
        <fullName evidence="1">Uncharacterized protein</fullName>
    </submittedName>
</protein>
<gene>
    <name evidence="1" type="ORF">SAMN02745121_04311</name>
</gene>
<accession>A0A1I2ASW5</accession>
<dbReference type="EMBL" id="FOMX01000014">
    <property type="protein sequence ID" value="SFE46093.1"/>
    <property type="molecule type" value="Genomic_DNA"/>
</dbReference>
<evidence type="ECO:0000313" key="1">
    <source>
        <dbReference type="EMBL" id="SFE46093.1"/>
    </source>
</evidence>
<dbReference type="Proteomes" id="UP000199400">
    <property type="component" value="Unassembled WGS sequence"/>
</dbReference>
<proteinExistence type="predicted"/>
<name>A0A1I2ASW5_9BACT</name>
<dbReference type="AlphaFoldDB" id="A0A1I2ASW5"/>
<reference evidence="2" key="1">
    <citation type="submission" date="2016-10" db="EMBL/GenBank/DDBJ databases">
        <authorList>
            <person name="Varghese N."/>
            <person name="Submissions S."/>
        </authorList>
    </citation>
    <scope>NUCLEOTIDE SEQUENCE [LARGE SCALE GENOMIC DNA]</scope>
    <source>
        <strain evidence="2">ATCC 25963</strain>
    </source>
</reference>
<organism evidence="1 2">
    <name type="scientific">Nannocystis exedens</name>
    <dbReference type="NCBI Taxonomy" id="54"/>
    <lineage>
        <taxon>Bacteria</taxon>
        <taxon>Pseudomonadati</taxon>
        <taxon>Myxococcota</taxon>
        <taxon>Polyangia</taxon>
        <taxon>Nannocystales</taxon>
        <taxon>Nannocystaceae</taxon>
        <taxon>Nannocystis</taxon>
    </lineage>
</organism>
<evidence type="ECO:0000313" key="2">
    <source>
        <dbReference type="Proteomes" id="UP000199400"/>
    </source>
</evidence>
<sequence length="244" mass="26257">MGGLAVAEREAVLERLYSVFCTYFSGHDRDTFASIALPTAETRLALLYADDGTLAGFTSNTIQRLTIDGRVHAAMGGSGFILPAYKGGTMAGAYTLSEAARFMLRHPRVPFGFLGALLGPTTYQRFARSFARVYPHRRLGFPPEVARLVREFARARNLSPEGAQPWTVNLGVRPLRTAPITAERARDPDVQYFCAANPGYVDGRALLVWIPLDAANIASAAGALARDGFRGALGWLPGGGPARA</sequence>